<feature type="domain" description="GFO/IDH/MocA-like oxidoreductase" evidence="4">
    <location>
        <begin position="130"/>
        <end position="250"/>
    </location>
</feature>
<dbReference type="InterPro" id="IPR036291">
    <property type="entry name" value="NAD(P)-bd_dom_sf"/>
</dbReference>
<dbReference type="SUPFAM" id="SSF55347">
    <property type="entry name" value="Glyceraldehyde-3-phosphate dehydrogenase-like, C-terminal domain"/>
    <property type="match status" value="1"/>
</dbReference>
<dbReference type="Proteomes" id="UP000326060">
    <property type="component" value="Unassembled WGS sequence"/>
</dbReference>
<dbReference type="PANTHER" id="PTHR42840">
    <property type="entry name" value="NAD(P)-BINDING ROSSMANN-FOLD SUPERFAMILY PROTEIN-RELATED"/>
    <property type="match status" value="1"/>
</dbReference>
<comment type="caution">
    <text evidence="5">The sequence shown here is derived from an EMBL/GenBank/DDBJ whole genome shotgun (WGS) entry which is preliminary data.</text>
</comment>
<dbReference type="EC" id="1.1.1.18" evidence="5"/>
<dbReference type="InterPro" id="IPR030827">
    <property type="entry name" value="Myo_inos_IolG"/>
</dbReference>
<sequence length="336" mass="37022">MSTIHVGIIGVGRIGHVHYLNLSQMPNVSIDYMCDLLADDSWADKYPAGGRFVTDYHEILADPAIDAVLICVPTDLHPQVIIDAAEAGKHIFCEKPVGFDNDQILAAYHAVKKAGVYFQTGFNRRQEKNFRRIVEARDAGQLGKPEVLKVTSRDPEPPSYDYVKRSGGLFKDMMIHDFDIVRFISGEEVRTVRAMGAALVDPHVGELGDVDTAIVTLEFASGMLGVIDNSRRAAYGYDQRIELFGSKGVAVCGNNHESETVVATADGVRRDLPLHFFLERYKEAYRLETEKFFDVVANGGEIECTFEDGIKAVRLAEAALESLNNGGAAVEVKPIE</sequence>
<dbReference type="GO" id="GO:0000166">
    <property type="term" value="F:nucleotide binding"/>
    <property type="evidence" value="ECO:0007669"/>
    <property type="project" value="InterPro"/>
</dbReference>
<protein>
    <submittedName>
        <fullName evidence="5">Inositol 2-dehydrogenase</fullName>
        <ecNumber evidence="5">1.1.1.18</ecNumber>
    </submittedName>
</protein>
<name>A0A5M9ZB40_9BIFI</name>
<organism evidence="5 6">
    <name type="scientific">Bifidobacterium callitrichos</name>
    <dbReference type="NCBI Taxonomy" id="762209"/>
    <lineage>
        <taxon>Bacteria</taxon>
        <taxon>Bacillati</taxon>
        <taxon>Actinomycetota</taxon>
        <taxon>Actinomycetes</taxon>
        <taxon>Bifidobacteriales</taxon>
        <taxon>Bifidobacteriaceae</taxon>
        <taxon>Bifidobacterium</taxon>
    </lineage>
</organism>
<dbReference type="InterPro" id="IPR000683">
    <property type="entry name" value="Gfo/Idh/MocA-like_OxRdtase_N"/>
</dbReference>
<dbReference type="Gene3D" id="3.30.360.10">
    <property type="entry name" value="Dihydrodipicolinate Reductase, domain 2"/>
    <property type="match status" value="1"/>
</dbReference>
<evidence type="ECO:0000259" key="4">
    <source>
        <dbReference type="Pfam" id="PF22725"/>
    </source>
</evidence>
<dbReference type="InterPro" id="IPR055170">
    <property type="entry name" value="GFO_IDH_MocA-like_dom"/>
</dbReference>
<dbReference type="SUPFAM" id="SSF51735">
    <property type="entry name" value="NAD(P)-binding Rossmann-fold domains"/>
    <property type="match status" value="1"/>
</dbReference>
<dbReference type="Gene3D" id="3.40.50.720">
    <property type="entry name" value="NAD(P)-binding Rossmann-like Domain"/>
    <property type="match status" value="1"/>
</dbReference>
<dbReference type="Pfam" id="PF01408">
    <property type="entry name" value="GFO_IDH_MocA"/>
    <property type="match status" value="1"/>
</dbReference>
<reference evidence="5 6" key="1">
    <citation type="journal article" date="2019" name="Syst. Appl. Microbiol.">
        <title>Characterization of Bifidobacterium species in feaces of the Egyptian fruit bat: Description of B. vespertilionis sp. nov. and B. rousetti sp. nov.</title>
        <authorList>
            <person name="Modesto M."/>
            <person name="Satti M."/>
            <person name="Watanabe K."/>
            <person name="Puglisi E."/>
            <person name="Morelli L."/>
            <person name="Huang C.-H."/>
            <person name="Liou J.-S."/>
            <person name="Miyashita M."/>
            <person name="Tamura T."/>
            <person name="Saito S."/>
            <person name="Mori K."/>
            <person name="Huang L."/>
            <person name="Sciavilla P."/>
            <person name="Sandri C."/>
            <person name="Spiezio C."/>
            <person name="Vitali F."/>
            <person name="Cavalieri D."/>
            <person name="Perpetuini G."/>
            <person name="Tofalo R."/>
            <person name="Bonetti A."/>
            <person name="Arita M."/>
            <person name="Mattarelli P."/>
        </authorList>
    </citation>
    <scope>NUCLEOTIDE SEQUENCE [LARGE SCALE GENOMIC DNA]</scope>
    <source>
        <strain evidence="5 6">RST27</strain>
    </source>
</reference>
<dbReference type="EMBL" id="RZJP01000003">
    <property type="protein sequence ID" value="KAA8815793.1"/>
    <property type="molecule type" value="Genomic_DNA"/>
</dbReference>
<comment type="similarity">
    <text evidence="1">Belongs to the Gfo/Idh/MocA family.</text>
</comment>
<feature type="domain" description="Gfo/Idh/MocA-like oxidoreductase N-terminal" evidence="3">
    <location>
        <begin position="4"/>
        <end position="122"/>
    </location>
</feature>
<evidence type="ECO:0000259" key="3">
    <source>
        <dbReference type="Pfam" id="PF01408"/>
    </source>
</evidence>
<dbReference type="AlphaFoldDB" id="A0A5M9ZB40"/>
<evidence type="ECO:0000256" key="1">
    <source>
        <dbReference type="ARBA" id="ARBA00010928"/>
    </source>
</evidence>
<dbReference type="PANTHER" id="PTHR42840:SF3">
    <property type="entry name" value="BINDING ROSSMANN FOLD OXIDOREDUCTASE, PUTATIVE (AFU_ORTHOLOGUE AFUA_2G10240)-RELATED"/>
    <property type="match status" value="1"/>
</dbReference>
<dbReference type="NCBIfam" id="TIGR04380">
    <property type="entry name" value="myo_inos_iolG"/>
    <property type="match status" value="1"/>
</dbReference>
<evidence type="ECO:0000256" key="2">
    <source>
        <dbReference type="ARBA" id="ARBA00023002"/>
    </source>
</evidence>
<dbReference type="Pfam" id="PF22725">
    <property type="entry name" value="GFO_IDH_MocA_C3"/>
    <property type="match status" value="1"/>
</dbReference>
<accession>A0A5M9ZB40</accession>
<gene>
    <name evidence="5" type="primary">iolG</name>
    <name evidence="5" type="ORF">EMB92_07485</name>
</gene>
<dbReference type="RefSeq" id="WP_150394370.1">
    <property type="nucleotide sequence ID" value="NZ_RZJP01000003.1"/>
</dbReference>
<evidence type="ECO:0000313" key="5">
    <source>
        <dbReference type="EMBL" id="KAA8815793.1"/>
    </source>
</evidence>
<proteinExistence type="inferred from homology"/>
<dbReference type="FunFam" id="3.30.360.10:FF:000023">
    <property type="entry name" value="Inositol 2-dehydrogenase"/>
    <property type="match status" value="1"/>
</dbReference>
<dbReference type="GO" id="GO:0050112">
    <property type="term" value="F:inositol 2-dehydrogenase (NAD+) activity"/>
    <property type="evidence" value="ECO:0007669"/>
    <property type="project" value="UniProtKB-EC"/>
</dbReference>
<keyword evidence="2 5" id="KW-0560">Oxidoreductase</keyword>
<evidence type="ECO:0000313" key="6">
    <source>
        <dbReference type="Proteomes" id="UP000326060"/>
    </source>
</evidence>